<protein>
    <submittedName>
        <fullName evidence="3">Glutathione S-transferase family protein</fullName>
    </submittedName>
</protein>
<dbReference type="Pfam" id="PF13409">
    <property type="entry name" value="GST_N_2"/>
    <property type="match status" value="1"/>
</dbReference>
<dbReference type="InterPro" id="IPR036282">
    <property type="entry name" value="Glutathione-S-Trfase_C_sf"/>
</dbReference>
<dbReference type="Proteomes" id="UP001169063">
    <property type="component" value="Unassembled WGS sequence"/>
</dbReference>
<dbReference type="InterPro" id="IPR004045">
    <property type="entry name" value="Glutathione_S-Trfase_N"/>
</dbReference>
<sequence>MTAPFQVYGSPGYGSTIVEAALELLNLPYVSIDANPEGSDEERARLAAVSPMKQVPVLVTPDGQVMTESAAILIWLGDRFPEAGLAPGPEAPERAEYLRWMVFIPAAIYAMYWARDVPSRLVGEDEAAQARLLDRTAQRIKDCWSVMESQVEPAPWILGERMSLVDIYVAVVSRWTPRRVWFEQACPKLNAVVERIDALPQLVGFWPRRFPFTPGWKG</sequence>
<dbReference type="SUPFAM" id="SSF47616">
    <property type="entry name" value="GST C-terminal domain-like"/>
    <property type="match status" value="1"/>
</dbReference>
<dbReference type="Gene3D" id="3.40.30.10">
    <property type="entry name" value="Glutaredoxin"/>
    <property type="match status" value="1"/>
</dbReference>
<evidence type="ECO:0000259" key="2">
    <source>
        <dbReference type="PROSITE" id="PS50405"/>
    </source>
</evidence>
<dbReference type="InterPro" id="IPR004046">
    <property type="entry name" value="GST_C"/>
</dbReference>
<dbReference type="CDD" id="cd03057">
    <property type="entry name" value="GST_N_Beta"/>
    <property type="match status" value="1"/>
</dbReference>
<organism evidence="3 4">
    <name type="scientific">Peiella sedimenti</name>
    <dbReference type="NCBI Taxonomy" id="3061083"/>
    <lineage>
        <taxon>Bacteria</taxon>
        <taxon>Pseudomonadati</taxon>
        <taxon>Pseudomonadota</taxon>
        <taxon>Alphaproteobacteria</taxon>
        <taxon>Caulobacterales</taxon>
        <taxon>Caulobacteraceae</taxon>
        <taxon>Peiella</taxon>
    </lineage>
</organism>
<keyword evidence="4" id="KW-1185">Reference proteome</keyword>
<dbReference type="InterPro" id="IPR036249">
    <property type="entry name" value="Thioredoxin-like_sf"/>
</dbReference>
<feature type="domain" description="GST N-terminal" evidence="1">
    <location>
        <begin position="2"/>
        <end position="84"/>
    </location>
</feature>
<dbReference type="PROSITE" id="PS50404">
    <property type="entry name" value="GST_NTER"/>
    <property type="match status" value="1"/>
</dbReference>
<feature type="domain" description="GST C-terminal" evidence="2">
    <location>
        <begin position="90"/>
        <end position="215"/>
    </location>
</feature>
<dbReference type="InterPro" id="IPR010987">
    <property type="entry name" value="Glutathione-S-Trfase_C-like"/>
</dbReference>
<evidence type="ECO:0000313" key="3">
    <source>
        <dbReference type="EMBL" id="MDO1560022.1"/>
    </source>
</evidence>
<dbReference type="SUPFAM" id="SSF52833">
    <property type="entry name" value="Thioredoxin-like"/>
    <property type="match status" value="1"/>
</dbReference>
<dbReference type="Pfam" id="PF14497">
    <property type="entry name" value="GST_C_3"/>
    <property type="match status" value="1"/>
</dbReference>
<accession>A0ABT8SN67</accession>
<dbReference type="InterPro" id="IPR040079">
    <property type="entry name" value="Glutathione_S-Trfase"/>
</dbReference>
<dbReference type="PANTHER" id="PTHR44051:SF8">
    <property type="entry name" value="GLUTATHIONE S-TRANSFERASE GSTA"/>
    <property type="match status" value="1"/>
</dbReference>
<gene>
    <name evidence="3" type="ORF">Q0812_11350</name>
</gene>
<evidence type="ECO:0000313" key="4">
    <source>
        <dbReference type="Proteomes" id="UP001169063"/>
    </source>
</evidence>
<dbReference type="PANTHER" id="PTHR44051">
    <property type="entry name" value="GLUTATHIONE S-TRANSFERASE-RELATED"/>
    <property type="match status" value="1"/>
</dbReference>
<comment type="caution">
    <text evidence="3">The sequence shown here is derived from an EMBL/GenBank/DDBJ whole genome shotgun (WGS) entry which is preliminary data.</text>
</comment>
<reference evidence="3" key="1">
    <citation type="submission" date="2023-07" db="EMBL/GenBank/DDBJ databases">
        <title>Brevundimonas soil sp. nov., isolated from the soil of chemical plant.</title>
        <authorList>
            <person name="Wu N."/>
        </authorList>
    </citation>
    <scope>NUCLEOTIDE SEQUENCE</scope>
    <source>
        <strain evidence="3">XZ-24</strain>
    </source>
</reference>
<dbReference type="Gene3D" id="1.20.1050.10">
    <property type="match status" value="1"/>
</dbReference>
<evidence type="ECO:0000259" key="1">
    <source>
        <dbReference type="PROSITE" id="PS50404"/>
    </source>
</evidence>
<dbReference type="RefSeq" id="WP_302110454.1">
    <property type="nucleotide sequence ID" value="NZ_JAUKTR010000005.1"/>
</dbReference>
<dbReference type="PROSITE" id="PS50405">
    <property type="entry name" value="GST_CTER"/>
    <property type="match status" value="1"/>
</dbReference>
<dbReference type="SFLD" id="SFLDS00019">
    <property type="entry name" value="Glutathione_Transferase_(cytos"/>
    <property type="match status" value="1"/>
</dbReference>
<name>A0ABT8SN67_9CAUL</name>
<proteinExistence type="predicted"/>
<dbReference type="EMBL" id="JAUKTR010000005">
    <property type="protein sequence ID" value="MDO1560022.1"/>
    <property type="molecule type" value="Genomic_DNA"/>
</dbReference>
<dbReference type="SFLD" id="SFLDG00358">
    <property type="entry name" value="Main_(cytGST)"/>
    <property type="match status" value="1"/>
</dbReference>